<evidence type="ECO:0000313" key="2">
    <source>
        <dbReference type="EMBL" id="KAL0867613.1"/>
    </source>
</evidence>
<accession>A0ABD0SEB4</accession>
<dbReference type="PANTHER" id="PTHR14520:SF4">
    <property type="entry name" value="LARGE RIBOSOMAL SUBUNIT PROTEIN ML63"/>
    <property type="match status" value="1"/>
</dbReference>
<dbReference type="Proteomes" id="UP001549921">
    <property type="component" value="Unassembled WGS sequence"/>
</dbReference>
<evidence type="ECO:0000313" key="3">
    <source>
        <dbReference type="Proteomes" id="UP001549920"/>
    </source>
</evidence>
<dbReference type="InterPro" id="IPR016576">
    <property type="entry name" value="Ribosomal_mL63"/>
</dbReference>
<gene>
    <name evidence="2" type="ORF">ABMA27_008372</name>
    <name evidence="1" type="ORF">ABMA28_008691</name>
</gene>
<sequence>MKLCQVLFRRNRLPNGHLFRGKDRLVQPVLPKDLRKLRQDFAVEEQNMFYLRFPYLTEAESSGHAKALGKAEKRKNAFAEQSRRIFKQDVTLYERLGHLRVSEGWE</sequence>
<dbReference type="EMBL" id="JBEDNZ010000022">
    <property type="protein sequence ID" value="KAL0818179.1"/>
    <property type="molecule type" value="Genomic_DNA"/>
</dbReference>
<evidence type="ECO:0000313" key="4">
    <source>
        <dbReference type="Proteomes" id="UP001549921"/>
    </source>
</evidence>
<dbReference type="EMBL" id="JBEUOH010000022">
    <property type="protein sequence ID" value="KAL0867613.1"/>
    <property type="molecule type" value="Genomic_DNA"/>
</dbReference>
<dbReference type="PANTHER" id="PTHR14520">
    <property type="entry name" value="MITOCHONDRIAL RIBOSOMAL PROTEIN 63"/>
    <property type="match status" value="1"/>
</dbReference>
<dbReference type="Pfam" id="PF14978">
    <property type="entry name" value="MRP-63"/>
    <property type="match status" value="1"/>
</dbReference>
<dbReference type="Proteomes" id="UP001549920">
    <property type="component" value="Unassembled WGS sequence"/>
</dbReference>
<proteinExistence type="predicted"/>
<comment type="caution">
    <text evidence="1">The sequence shown here is derived from an EMBL/GenBank/DDBJ whole genome shotgun (WGS) entry which is preliminary data.</text>
</comment>
<name>A0ABD0SEB4_LOXSC</name>
<keyword evidence="3" id="KW-1185">Reference proteome</keyword>
<evidence type="ECO:0008006" key="5">
    <source>
        <dbReference type="Google" id="ProtNLM"/>
    </source>
</evidence>
<organism evidence="1 4">
    <name type="scientific">Loxostege sticticalis</name>
    <name type="common">Beet webworm moth</name>
    <dbReference type="NCBI Taxonomy" id="481309"/>
    <lineage>
        <taxon>Eukaryota</taxon>
        <taxon>Metazoa</taxon>
        <taxon>Ecdysozoa</taxon>
        <taxon>Arthropoda</taxon>
        <taxon>Hexapoda</taxon>
        <taxon>Insecta</taxon>
        <taxon>Pterygota</taxon>
        <taxon>Neoptera</taxon>
        <taxon>Endopterygota</taxon>
        <taxon>Lepidoptera</taxon>
        <taxon>Glossata</taxon>
        <taxon>Ditrysia</taxon>
        <taxon>Pyraloidea</taxon>
        <taxon>Crambidae</taxon>
        <taxon>Pyraustinae</taxon>
        <taxon>Loxostege</taxon>
    </lineage>
</organism>
<evidence type="ECO:0000313" key="1">
    <source>
        <dbReference type="EMBL" id="KAL0818179.1"/>
    </source>
</evidence>
<protein>
    <recommendedName>
        <fullName evidence="5">Ribosomal protein 63, mitochondrial</fullName>
    </recommendedName>
</protein>
<dbReference type="AlphaFoldDB" id="A0ABD0SEB4"/>
<reference evidence="3 4" key="1">
    <citation type="submission" date="2024-06" db="EMBL/GenBank/DDBJ databases">
        <title>A chromosome-level genome assembly of beet webworm, Loxostege sticticalis.</title>
        <authorList>
            <person name="Zhang Y."/>
        </authorList>
    </citation>
    <scope>NUCLEOTIDE SEQUENCE [LARGE SCALE GENOMIC DNA]</scope>
    <source>
        <strain evidence="2">AQ026</strain>
        <strain evidence="1">AQ028</strain>
        <tissue evidence="1">Male pupae</tissue>
        <tissue evidence="2">Whole body</tissue>
    </source>
</reference>